<dbReference type="Pfam" id="PF05893">
    <property type="entry name" value="LuxC"/>
    <property type="match status" value="1"/>
</dbReference>
<dbReference type="SUPFAM" id="SSF53720">
    <property type="entry name" value="ALDH-like"/>
    <property type="match status" value="1"/>
</dbReference>
<evidence type="ECO:0000313" key="3">
    <source>
        <dbReference type="Proteomes" id="UP000198901"/>
    </source>
</evidence>
<evidence type="ECO:0000313" key="2">
    <source>
        <dbReference type="EMBL" id="SDM27700.1"/>
    </source>
</evidence>
<dbReference type="InterPro" id="IPR008670">
    <property type="entry name" value="CoA_reduct_LuxC"/>
</dbReference>
<sequence>MHISTRIAAFSRLGTWLNSEDGKEAREEWASIAASRNGWFVPENVEAGLSAIADGFLQQEQLDQWVASYPELHPETPQKVGLVLAGNIPAVGFHDILSVLIAGHIAVIKPSSQDEVLIRALFGKLVELEPGFAPFIVFQERMNDADAIIATGSDNSARYFEYYFAKKPHVIRKNRTSVAILDGNETPEEILALGEDITTYYGLGCRNVSKIYVPNTYDFTTFFEAIASLETITHNHKYVHNYDYNKSIFLVNRTPFLDNGFLLLTESEALVSPISVLFYERYADRQALEAGLSHDKIQCIAGKGFVPFGETQSPKLWDYADGVDTMQFLVNLG</sequence>
<reference evidence="2 3" key="1">
    <citation type="submission" date="2016-10" db="EMBL/GenBank/DDBJ databases">
        <authorList>
            <person name="de Groot N.N."/>
        </authorList>
    </citation>
    <scope>NUCLEOTIDE SEQUENCE [LARGE SCALE GENOMIC DNA]</scope>
    <source>
        <strain evidence="2 3">DSM 21668</strain>
    </source>
</reference>
<dbReference type="STRING" id="563176.SAMN04488090_3082"/>
<dbReference type="OrthoDB" id="1522941at2"/>
<dbReference type="RefSeq" id="WP_093203987.1">
    <property type="nucleotide sequence ID" value="NZ_FNGS01000005.1"/>
</dbReference>
<dbReference type="GO" id="GO:0008218">
    <property type="term" value="P:bioluminescence"/>
    <property type="evidence" value="ECO:0007669"/>
    <property type="project" value="InterPro"/>
</dbReference>
<dbReference type="EMBL" id="FNGS01000005">
    <property type="protein sequence ID" value="SDM27700.1"/>
    <property type="molecule type" value="Genomic_DNA"/>
</dbReference>
<dbReference type="InterPro" id="IPR016161">
    <property type="entry name" value="Ald_DH/histidinol_DH"/>
</dbReference>
<dbReference type="GO" id="GO:0003995">
    <property type="term" value="F:acyl-CoA dehydrogenase activity"/>
    <property type="evidence" value="ECO:0007669"/>
    <property type="project" value="InterPro"/>
</dbReference>
<organism evidence="2 3">
    <name type="scientific">Siphonobacter aquaeclarae</name>
    <dbReference type="NCBI Taxonomy" id="563176"/>
    <lineage>
        <taxon>Bacteria</taxon>
        <taxon>Pseudomonadati</taxon>
        <taxon>Bacteroidota</taxon>
        <taxon>Cytophagia</taxon>
        <taxon>Cytophagales</taxon>
        <taxon>Cytophagaceae</taxon>
        <taxon>Siphonobacter</taxon>
    </lineage>
</organism>
<evidence type="ECO:0000256" key="1">
    <source>
        <dbReference type="ARBA" id="ARBA00022857"/>
    </source>
</evidence>
<dbReference type="AlphaFoldDB" id="A0A1G9RXF2"/>
<dbReference type="Proteomes" id="UP000198901">
    <property type="component" value="Unassembled WGS sequence"/>
</dbReference>
<accession>A0A1G9RXF2</accession>
<keyword evidence="3" id="KW-1185">Reference proteome</keyword>
<proteinExistence type="predicted"/>
<name>A0A1G9RXF2_9BACT</name>
<protein>
    <submittedName>
        <fullName evidence="2">Acyl-CoA reductase (LuxC)</fullName>
    </submittedName>
</protein>
<keyword evidence="1" id="KW-0521">NADP</keyword>
<gene>
    <name evidence="2" type="ORF">SAMN04488090_3082</name>
</gene>